<protein>
    <submittedName>
        <fullName evidence="5">XPGI-like DNA repair protein</fullName>
    </submittedName>
</protein>
<dbReference type="OrthoDB" id="31113at2759"/>
<dbReference type="Proteomes" id="UP000292282">
    <property type="component" value="Unassembled WGS sequence"/>
</dbReference>
<dbReference type="EMBL" id="PITK01002144">
    <property type="protein sequence ID" value="TBU09493.1"/>
    <property type="molecule type" value="Genomic_DNA"/>
</dbReference>
<dbReference type="Gene3D" id="3.40.50.1010">
    <property type="entry name" value="5'-nuclease"/>
    <property type="match status" value="1"/>
</dbReference>
<dbReference type="GO" id="GO:0003697">
    <property type="term" value="F:single-stranded DNA binding"/>
    <property type="evidence" value="ECO:0007669"/>
    <property type="project" value="TreeGrafter"/>
</dbReference>
<dbReference type="PRINTS" id="PR00853">
    <property type="entry name" value="XPGRADSUPER"/>
</dbReference>
<reference evidence="5 6" key="1">
    <citation type="submission" date="2017-12" db="EMBL/GenBank/DDBJ databases">
        <authorList>
            <person name="Pombert J.-F."/>
            <person name="Haag K.L."/>
            <person name="Ebert D."/>
        </authorList>
    </citation>
    <scope>NUCLEOTIDE SEQUENCE [LARGE SCALE GENOMIC DNA]</scope>
    <source>
        <strain evidence="5">IL-G-3</strain>
    </source>
</reference>
<evidence type="ECO:0000313" key="5">
    <source>
        <dbReference type="EMBL" id="TBU09493.1"/>
    </source>
</evidence>
<dbReference type="GO" id="GO:0006281">
    <property type="term" value="P:DNA repair"/>
    <property type="evidence" value="ECO:0007669"/>
    <property type="project" value="UniProtKB-ARBA"/>
</dbReference>
<evidence type="ECO:0000313" key="6">
    <source>
        <dbReference type="Proteomes" id="UP000292282"/>
    </source>
</evidence>
<dbReference type="InterPro" id="IPR029060">
    <property type="entry name" value="PIN-like_dom_sf"/>
</dbReference>
<dbReference type="SMART" id="SM00484">
    <property type="entry name" value="XPGI"/>
    <property type="match status" value="1"/>
</dbReference>
<dbReference type="SUPFAM" id="SSF47807">
    <property type="entry name" value="5' to 3' exonuclease, C-terminal subdomain"/>
    <property type="match status" value="1"/>
</dbReference>
<dbReference type="VEuPathDB" id="MicrosporidiaDB:CWI38_2144p0010"/>
<evidence type="ECO:0000259" key="4">
    <source>
        <dbReference type="SMART" id="SM00484"/>
    </source>
</evidence>
<dbReference type="InterPro" id="IPR006084">
    <property type="entry name" value="XPG/Rad2"/>
</dbReference>
<feature type="region of interest" description="Disordered" evidence="3">
    <location>
        <begin position="1"/>
        <end position="20"/>
    </location>
</feature>
<dbReference type="CDD" id="cd09900">
    <property type="entry name" value="H3TH_XPG-like"/>
    <property type="match status" value="1"/>
</dbReference>
<keyword evidence="2" id="KW-0539">Nucleus</keyword>
<evidence type="ECO:0000256" key="1">
    <source>
        <dbReference type="ARBA" id="ARBA00004123"/>
    </source>
</evidence>
<dbReference type="InterPro" id="IPR006086">
    <property type="entry name" value="XPG-I_dom"/>
</dbReference>
<accession>A0A4Q9LM98</accession>
<feature type="domain" description="XPG-I" evidence="4">
    <location>
        <begin position="73"/>
        <end position="142"/>
    </location>
</feature>
<proteinExistence type="predicted"/>
<dbReference type="STRING" id="1176355.A0A4Q9LM98"/>
<dbReference type="AlphaFoldDB" id="A0A4Q9LM98"/>
<dbReference type="GO" id="GO:0004520">
    <property type="term" value="F:DNA endonuclease activity"/>
    <property type="evidence" value="ECO:0007669"/>
    <property type="project" value="TreeGrafter"/>
</dbReference>
<evidence type="ECO:0000256" key="3">
    <source>
        <dbReference type="SAM" id="MobiDB-lite"/>
    </source>
</evidence>
<name>A0A4Q9LM98_9MICR</name>
<sequence>MRHIEDITHEPKDRNDPNNLISKTSINIDSLQNTEILNQTQVIPENGITDIKISNNLIPHELNFAIAVQSILKAFNLPYIISPMEADSQCAYLNINNIVDGVITEDNDVLIYGANKVYRNFFKKNKVPTCYSLQNIQSKLNLNQLDLIKLCYLLGSDYNIGQKGFGIVKSLQAIKNNEVADSSIEFLKNIYLNSNVTEVKEYEIFPTNKISRKNDIIIKVKKVLNENYVDEQNINEIIKLIVKIL</sequence>
<comment type="subcellular location">
    <subcellularLocation>
        <location evidence="1">Nucleus</location>
    </subcellularLocation>
</comment>
<dbReference type="Pfam" id="PF00867">
    <property type="entry name" value="XPG_I"/>
    <property type="match status" value="1"/>
</dbReference>
<dbReference type="Gene3D" id="1.10.150.20">
    <property type="entry name" value="5' to 3' exonuclease, C-terminal subdomain"/>
    <property type="match status" value="1"/>
</dbReference>
<dbReference type="SUPFAM" id="SSF88723">
    <property type="entry name" value="PIN domain-like"/>
    <property type="match status" value="1"/>
</dbReference>
<dbReference type="GO" id="GO:0005634">
    <property type="term" value="C:nucleus"/>
    <property type="evidence" value="ECO:0007669"/>
    <property type="project" value="UniProtKB-SubCell"/>
</dbReference>
<comment type="caution">
    <text evidence="5">The sequence shown here is derived from an EMBL/GenBank/DDBJ whole genome shotgun (WGS) entry which is preliminary data.</text>
</comment>
<feature type="compositionally biased region" description="Basic and acidic residues" evidence="3">
    <location>
        <begin position="1"/>
        <end position="16"/>
    </location>
</feature>
<evidence type="ECO:0000256" key="2">
    <source>
        <dbReference type="ARBA" id="ARBA00023242"/>
    </source>
</evidence>
<dbReference type="PANTHER" id="PTHR16171:SF7">
    <property type="entry name" value="DNA REPAIR PROTEIN RAD2"/>
    <property type="match status" value="1"/>
</dbReference>
<organism evidence="5 6">
    <name type="scientific">Hamiltosporidium tvaerminnensis</name>
    <dbReference type="NCBI Taxonomy" id="1176355"/>
    <lineage>
        <taxon>Eukaryota</taxon>
        <taxon>Fungi</taxon>
        <taxon>Fungi incertae sedis</taxon>
        <taxon>Microsporidia</taxon>
        <taxon>Dubosqiidae</taxon>
        <taxon>Hamiltosporidium</taxon>
    </lineage>
</organism>
<keyword evidence="6" id="KW-1185">Reference proteome</keyword>
<dbReference type="InterPro" id="IPR036279">
    <property type="entry name" value="5-3_exonuclease_C_sf"/>
</dbReference>
<dbReference type="PANTHER" id="PTHR16171">
    <property type="entry name" value="DNA REPAIR PROTEIN COMPLEMENTING XP-G CELLS-RELATED"/>
    <property type="match status" value="1"/>
</dbReference>
<gene>
    <name evidence="5" type="ORF">CWI38_2144p0010</name>
</gene>